<dbReference type="Proteomes" id="UP000238882">
    <property type="component" value="Unassembled WGS sequence"/>
</dbReference>
<accession>A0A2S7WPV5</accession>
<sequence length="181" mass="21194">MFTVKVSDAILEHCKNQINAYNFGKRYTANGSKQQQLTGIIGQSVVMHLFNKGLIDGKLGFDNGVDIMYNNLKIDVKTMGRTTNVRSNYTNNFLKLQDYFETEVYIFCSYHKTKQELTICGWIDKERFTKKRRFYPKGSTRKRFDNSTFITFADLYEIDNNQLNNCNSIKDLKEQLNVFKK</sequence>
<evidence type="ECO:0000313" key="2">
    <source>
        <dbReference type="Proteomes" id="UP000238882"/>
    </source>
</evidence>
<organism evidence="1 2">
    <name type="scientific">Polaribacter porphyrae</name>
    <dbReference type="NCBI Taxonomy" id="1137780"/>
    <lineage>
        <taxon>Bacteria</taxon>
        <taxon>Pseudomonadati</taxon>
        <taxon>Bacteroidota</taxon>
        <taxon>Flavobacteriia</taxon>
        <taxon>Flavobacteriales</taxon>
        <taxon>Flavobacteriaceae</taxon>
    </lineage>
</organism>
<comment type="caution">
    <text evidence="1">The sequence shown here is derived from an EMBL/GenBank/DDBJ whole genome shotgun (WGS) entry which is preliminary data.</text>
</comment>
<dbReference type="RefSeq" id="WP_105016231.1">
    <property type="nucleotide sequence ID" value="NZ_MSCN01000001.1"/>
</dbReference>
<name>A0A2S7WPV5_9FLAO</name>
<evidence type="ECO:0000313" key="1">
    <source>
        <dbReference type="EMBL" id="PQJ79637.1"/>
    </source>
</evidence>
<keyword evidence="2" id="KW-1185">Reference proteome</keyword>
<dbReference type="OrthoDB" id="2112632at2"/>
<protein>
    <submittedName>
        <fullName evidence="1">Uncharacterized protein</fullName>
    </submittedName>
</protein>
<gene>
    <name evidence="1" type="ORF">BTO18_10830</name>
</gene>
<proteinExistence type="predicted"/>
<reference evidence="1 2" key="1">
    <citation type="submission" date="2016-12" db="EMBL/GenBank/DDBJ databases">
        <title>Trade-off between light-utilization and light-protection in marine flavobacteria.</title>
        <authorList>
            <person name="Kumagai Y."/>
            <person name="Yoshizawa S."/>
            <person name="Kogure K."/>
            <person name="Iwasaki W."/>
        </authorList>
    </citation>
    <scope>NUCLEOTIDE SEQUENCE [LARGE SCALE GENOMIC DNA]</scope>
    <source>
        <strain evidence="1 2">NBRC 108759</strain>
    </source>
</reference>
<dbReference type="AlphaFoldDB" id="A0A2S7WPV5"/>
<dbReference type="EMBL" id="MSCN01000001">
    <property type="protein sequence ID" value="PQJ79637.1"/>
    <property type="molecule type" value="Genomic_DNA"/>
</dbReference>